<dbReference type="EMBL" id="CAFBLQ010000010">
    <property type="protein sequence ID" value="CAB4859926.1"/>
    <property type="molecule type" value="Genomic_DNA"/>
</dbReference>
<proteinExistence type="predicted"/>
<evidence type="ECO:0000313" key="1">
    <source>
        <dbReference type="EMBL" id="CAB4859926.1"/>
    </source>
</evidence>
<reference evidence="1" key="1">
    <citation type="submission" date="2020-05" db="EMBL/GenBank/DDBJ databases">
        <authorList>
            <person name="Chiriac C."/>
            <person name="Salcher M."/>
            <person name="Ghai R."/>
            <person name="Kavagutti S V."/>
        </authorList>
    </citation>
    <scope>NUCLEOTIDE SEQUENCE</scope>
</reference>
<organism evidence="1">
    <name type="scientific">freshwater metagenome</name>
    <dbReference type="NCBI Taxonomy" id="449393"/>
    <lineage>
        <taxon>unclassified sequences</taxon>
        <taxon>metagenomes</taxon>
        <taxon>ecological metagenomes</taxon>
    </lineage>
</organism>
<dbReference type="AlphaFoldDB" id="A0A6J7CQ77"/>
<sequence>MASEKDQRQNVALGFQGGAGLSLRLKPKDAEKLFAQLAEGGWHETEDASGPVRIDLSQVVFVRAEREEHRVGFGG</sequence>
<accession>A0A6J7CQ77</accession>
<protein>
    <submittedName>
        <fullName evidence="1">Unannotated protein</fullName>
    </submittedName>
</protein>
<name>A0A6J7CQ77_9ZZZZ</name>
<gene>
    <name evidence="1" type="ORF">UFOPK3423_00169</name>
</gene>